<dbReference type="AlphaFoldDB" id="A0A1G2HLE2"/>
<evidence type="ECO:0000313" key="3">
    <source>
        <dbReference type="Proteomes" id="UP000178991"/>
    </source>
</evidence>
<reference evidence="2 3" key="1">
    <citation type="journal article" date="2016" name="Nat. Commun.">
        <title>Thousands of microbial genomes shed light on interconnected biogeochemical processes in an aquifer system.</title>
        <authorList>
            <person name="Anantharaman K."/>
            <person name="Brown C.T."/>
            <person name="Hug L.A."/>
            <person name="Sharon I."/>
            <person name="Castelle C.J."/>
            <person name="Probst A.J."/>
            <person name="Thomas B.C."/>
            <person name="Singh A."/>
            <person name="Wilkins M.J."/>
            <person name="Karaoz U."/>
            <person name="Brodie E.L."/>
            <person name="Williams K.H."/>
            <person name="Hubbard S.S."/>
            <person name="Banfield J.F."/>
        </authorList>
    </citation>
    <scope>NUCLEOTIDE SEQUENCE [LARGE SCALE GENOMIC DNA]</scope>
</reference>
<comment type="caution">
    <text evidence="2">The sequence shown here is derived from an EMBL/GenBank/DDBJ whole genome shotgun (WGS) entry which is preliminary data.</text>
</comment>
<dbReference type="SUPFAM" id="SSF144010">
    <property type="entry name" value="CofE-like"/>
    <property type="match status" value="1"/>
</dbReference>
<evidence type="ECO:0000259" key="1">
    <source>
        <dbReference type="PROSITE" id="PS51186"/>
    </source>
</evidence>
<proteinExistence type="predicted"/>
<feature type="domain" description="N-acetyltransferase" evidence="1">
    <location>
        <begin position="261"/>
        <end position="401"/>
    </location>
</feature>
<name>A0A1G2HLE2_9BACT</name>
<dbReference type="InterPro" id="IPR000182">
    <property type="entry name" value="GNAT_dom"/>
</dbReference>
<dbReference type="Gene3D" id="3.40.630.30">
    <property type="match status" value="1"/>
</dbReference>
<dbReference type="Gene3D" id="3.30.1330.100">
    <property type="entry name" value="CofE-like"/>
    <property type="match status" value="1"/>
</dbReference>
<evidence type="ECO:0000313" key="2">
    <source>
        <dbReference type="EMBL" id="OGZ63344.1"/>
    </source>
</evidence>
<protein>
    <recommendedName>
        <fullName evidence="1">N-acetyltransferase domain-containing protein</fullName>
    </recommendedName>
</protein>
<dbReference type="Proteomes" id="UP000178991">
    <property type="component" value="Unassembled WGS sequence"/>
</dbReference>
<organism evidence="2 3">
    <name type="scientific">Candidatus Staskawiczbacteria bacterium RIFCSPHIGHO2_01_FULL_34_27</name>
    <dbReference type="NCBI Taxonomy" id="1802199"/>
    <lineage>
        <taxon>Bacteria</taxon>
        <taxon>Candidatus Staskawicziibacteriota</taxon>
    </lineage>
</organism>
<dbReference type="InterPro" id="IPR002847">
    <property type="entry name" value="F420-0_gamma-glut_ligase-dom"/>
</dbReference>
<accession>A0A1G2HLE2</accession>
<dbReference type="Pfam" id="PF00583">
    <property type="entry name" value="Acetyltransf_1"/>
    <property type="match status" value="1"/>
</dbReference>
<dbReference type="InterPro" id="IPR016181">
    <property type="entry name" value="Acyl_CoA_acyltransferase"/>
</dbReference>
<dbReference type="Pfam" id="PF01996">
    <property type="entry name" value="F420_ligase"/>
    <property type="match status" value="1"/>
</dbReference>
<dbReference type="PROSITE" id="PS51186">
    <property type="entry name" value="GNAT"/>
    <property type="match status" value="1"/>
</dbReference>
<dbReference type="CDD" id="cd04301">
    <property type="entry name" value="NAT_SF"/>
    <property type="match status" value="1"/>
</dbReference>
<dbReference type="EMBL" id="MHOL01000003">
    <property type="protein sequence ID" value="OGZ63344.1"/>
    <property type="molecule type" value="Genomic_DNA"/>
</dbReference>
<gene>
    <name evidence="2" type="ORF">A2639_00230</name>
</gene>
<sequence>MEILPNTGKNLIIEVDGRRFTRYPIRTKLITSEDSDIVEIVQEYAGKYVESGDIVFISEKAVAITQGRSYPLEKVKASWLAQFLSRFVMKTPVGIGLGSPQTMQLAIEEVGVARILTAAIIGALGKIVGIRGIFYMIAGHGARSIDGAVPYAIPPYNTYVSKGPLNASEVSEKTRVLILEKISTRMSTQDLSALVSKKKDIGVAIVDANDIGVNILGASKGVDKKLVAKIIKDNPLGQSDEQTPIGIIREIPIINTGLRKAELSDIQNLSTITRLLHINIPHFLWDEEKFIKKQIKQGEYFLIENNGVVVGAMSLRARNSKIHIETLVVKEEFQSKGFGTEFIEFAKKFSLENGYDKLHAYSFLEYNMEKFYLKKGFIKLGHLGYYKNCPYQCFEMKINNPESIS</sequence>
<dbReference type="SUPFAM" id="SSF55729">
    <property type="entry name" value="Acyl-CoA N-acyltransferases (Nat)"/>
    <property type="match status" value="1"/>
</dbReference>
<dbReference type="GO" id="GO:0016747">
    <property type="term" value="F:acyltransferase activity, transferring groups other than amino-acyl groups"/>
    <property type="evidence" value="ECO:0007669"/>
    <property type="project" value="InterPro"/>
</dbReference>